<sequence>MAITRRAVLRGALVAGTGALAGAGTYGYAYERHELGVTRATVPVTGLPPALAGLRIGLITDIHRSLFVSHEDVTRAATMMMAERPDLIVLGGDYVTYGDRHYVRPAADALAPLAAPHGVFGILGNHDDDHDMPAALARNGVQMLKDARTRLTIRKETVDLVGIRFWTKRQADIAALTRGAAPMTVLLAHDPRRLTEAAALGVPLVLSGHTHGGQIVLPVVGALAAQKFPTIAGIGRRDGSTVFVSRGVGTIYVPVRINCPPEVAILTLQPA</sequence>
<keyword evidence="1" id="KW-0479">Metal-binding</keyword>
<dbReference type="InterPro" id="IPR004843">
    <property type="entry name" value="Calcineurin-like_PHP"/>
</dbReference>
<dbReference type="SUPFAM" id="SSF56300">
    <property type="entry name" value="Metallo-dependent phosphatases"/>
    <property type="match status" value="1"/>
</dbReference>
<dbReference type="Gene3D" id="3.60.21.10">
    <property type="match status" value="1"/>
</dbReference>
<dbReference type="InterPro" id="IPR051158">
    <property type="entry name" value="Metallophosphoesterase_sf"/>
</dbReference>
<dbReference type="PROSITE" id="PS51318">
    <property type="entry name" value="TAT"/>
    <property type="match status" value="1"/>
</dbReference>
<dbReference type="GO" id="GO:0009245">
    <property type="term" value="P:lipid A biosynthetic process"/>
    <property type="evidence" value="ECO:0007669"/>
    <property type="project" value="TreeGrafter"/>
</dbReference>
<dbReference type="GO" id="GO:0008758">
    <property type="term" value="F:UDP-2,3-diacylglucosamine hydrolase activity"/>
    <property type="evidence" value="ECO:0007669"/>
    <property type="project" value="TreeGrafter"/>
</dbReference>
<organism evidence="4">
    <name type="scientific">uncultured bacterium 270</name>
    <dbReference type="NCBI Taxonomy" id="698387"/>
    <lineage>
        <taxon>Bacteria</taxon>
        <taxon>environmental samples</taxon>
    </lineage>
</organism>
<dbReference type="PANTHER" id="PTHR31302">
    <property type="entry name" value="TRANSMEMBRANE PROTEIN WITH METALLOPHOSPHOESTERASE DOMAIN-RELATED"/>
    <property type="match status" value="1"/>
</dbReference>
<dbReference type="EMBL" id="GU260709">
    <property type="protein sequence ID" value="ADC36042.1"/>
    <property type="molecule type" value="Genomic_DNA"/>
</dbReference>
<dbReference type="GO" id="GO:0016020">
    <property type="term" value="C:membrane"/>
    <property type="evidence" value="ECO:0007669"/>
    <property type="project" value="GOC"/>
</dbReference>
<evidence type="ECO:0000313" key="4">
    <source>
        <dbReference type="EMBL" id="ADC36042.1"/>
    </source>
</evidence>
<dbReference type="InterPro" id="IPR006311">
    <property type="entry name" value="TAT_signal"/>
</dbReference>
<name>E3T6U8_9BACT</name>
<protein>
    <recommendedName>
        <fullName evidence="3">Calcineurin-like phosphoesterase domain-containing protein</fullName>
    </recommendedName>
</protein>
<evidence type="ECO:0000256" key="1">
    <source>
        <dbReference type="ARBA" id="ARBA00022723"/>
    </source>
</evidence>
<dbReference type="PANTHER" id="PTHR31302:SF31">
    <property type="entry name" value="PHOSPHODIESTERASE YAEI"/>
    <property type="match status" value="1"/>
</dbReference>
<dbReference type="Pfam" id="PF00149">
    <property type="entry name" value="Metallophos"/>
    <property type="match status" value="1"/>
</dbReference>
<dbReference type="GO" id="GO:0046872">
    <property type="term" value="F:metal ion binding"/>
    <property type="evidence" value="ECO:0007669"/>
    <property type="project" value="UniProtKB-KW"/>
</dbReference>
<feature type="domain" description="Calcineurin-like phosphoesterase" evidence="3">
    <location>
        <begin position="54"/>
        <end position="212"/>
    </location>
</feature>
<dbReference type="AlphaFoldDB" id="E3T6U8"/>
<keyword evidence="2" id="KW-0378">Hydrolase</keyword>
<evidence type="ECO:0000256" key="2">
    <source>
        <dbReference type="ARBA" id="ARBA00022801"/>
    </source>
</evidence>
<reference evidence="4" key="2">
    <citation type="journal article" date="2010" name="Appl. Environ. Microbiol.">
        <title>Comparative analysis of acidobacterial genomic fragments from terrestrial and aquatic metagenomic libraries, with emphasis on acidobacteria subdivision 6.</title>
        <authorList>
            <person name="Kielak A.M."/>
            <person name="van Veen J.A."/>
            <person name="Kowalchuk G.A."/>
        </authorList>
    </citation>
    <scope>NUCLEOTIDE SEQUENCE</scope>
</reference>
<proteinExistence type="predicted"/>
<evidence type="ECO:0000259" key="3">
    <source>
        <dbReference type="Pfam" id="PF00149"/>
    </source>
</evidence>
<reference evidence="4" key="1">
    <citation type="submission" date="2009-12" db="EMBL/GenBank/DDBJ databases">
        <authorList>
            <person name="Kielak A."/>
            <person name="van Veen J.A."/>
            <person name="Kowalchuk G.A."/>
        </authorList>
    </citation>
    <scope>NUCLEOTIDE SEQUENCE</scope>
</reference>
<accession>E3T6U8</accession>
<dbReference type="InterPro" id="IPR029052">
    <property type="entry name" value="Metallo-depent_PP-like"/>
</dbReference>